<protein>
    <submittedName>
        <fullName evidence="2">Uncharacterized protein</fullName>
    </submittedName>
</protein>
<name>A0A1Y5F8L1_9BACT</name>
<accession>A0A1Y5F8L1</accession>
<evidence type="ECO:0000313" key="3">
    <source>
        <dbReference type="Proteomes" id="UP000196531"/>
    </source>
</evidence>
<feature type="chain" id="PRO_5012983524" evidence="1">
    <location>
        <begin position="20"/>
        <end position="247"/>
    </location>
</feature>
<keyword evidence="1" id="KW-0732">Signal</keyword>
<gene>
    <name evidence="2" type="ORF">A9Q84_17610</name>
</gene>
<dbReference type="AlphaFoldDB" id="A0A1Y5F8L1"/>
<reference evidence="3" key="1">
    <citation type="journal article" date="2017" name="Proc. Natl. Acad. Sci. U.S.A.">
        <title>Simulation of Deepwater Horizon oil plume reveals substrate specialization within a complex community of hydrocarbon-degraders.</title>
        <authorList>
            <person name="Hu P."/>
            <person name="Dubinsky E.A."/>
            <person name="Probst A.J."/>
            <person name="Wang J."/>
            <person name="Sieber C.M.K."/>
            <person name="Tom L.M."/>
            <person name="Gardinali P."/>
            <person name="Banfield J.F."/>
            <person name="Atlas R.M."/>
            <person name="Andersen G.L."/>
        </authorList>
    </citation>
    <scope>NUCLEOTIDE SEQUENCE [LARGE SCALE GENOMIC DNA]</scope>
</reference>
<feature type="signal peptide" evidence="1">
    <location>
        <begin position="1"/>
        <end position="19"/>
    </location>
</feature>
<dbReference type="Proteomes" id="UP000196531">
    <property type="component" value="Unassembled WGS sequence"/>
</dbReference>
<proteinExistence type="predicted"/>
<evidence type="ECO:0000256" key="1">
    <source>
        <dbReference type="SAM" id="SignalP"/>
    </source>
</evidence>
<evidence type="ECO:0000313" key="2">
    <source>
        <dbReference type="EMBL" id="OUR94127.1"/>
    </source>
</evidence>
<dbReference type="EMBL" id="MAAO01000011">
    <property type="protein sequence ID" value="OUR94127.1"/>
    <property type="molecule type" value="Genomic_DNA"/>
</dbReference>
<organism evidence="2 3">
    <name type="scientific">Halobacteriovorax marinus</name>
    <dbReference type="NCBI Taxonomy" id="97084"/>
    <lineage>
        <taxon>Bacteria</taxon>
        <taxon>Pseudomonadati</taxon>
        <taxon>Bdellovibrionota</taxon>
        <taxon>Bacteriovoracia</taxon>
        <taxon>Bacteriovoracales</taxon>
        <taxon>Halobacteriovoraceae</taxon>
        <taxon>Halobacteriovorax</taxon>
    </lineage>
</organism>
<comment type="caution">
    <text evidence="2">The sequence shown here is derived from an EMBL/GenBank/DDBJ whole genome shotgun (WGS) entry which is preliminary data.</text>
</comment>
<sequence length="247" mass="28360">MTKVIVLLFLSLSSYGEQAKLVFSLKKVVEYNEFKTKAVFTLLDNGKYSFKTSTGGFHLCTGSPSGSFKGKLNKKELETLVKQFEEMDKVCSKLKSCSNKKNNENKNSFDWSLLGWGDYSNKQYFFKGSAKRPKLFTKIFELEKTLYSNPETSLTIKKESHKNNKLRLSVKYLGKDHFEFIKDDSSFIVLGSKKQRRLNPGQYIVKKLHSGETTFYTIDTKIHKLRKSDYLIYSPPSKEGINACIVI</sequence>